<dbReference type="STRING" id="1265313.HRUBRA_01974"/>
<proteinExistence type="predicted"/>
<dbReference type="OrthoDB" id="9795923at2"/>
<dbReference type="GO" id="GO:0003700">
    <property type="term" value="F:DNA-binding transcription factor activity"/>
    <property type="evidence" value="ECO:0007669"/>
    <property type="project" value="TreeGrafter"/>
</dbReference>
<accession>A0A095VQH4</accession>
<dbReference type="eggNOG" id="COG1959">
    <property type="taxonomic scope" value="Bacteria"/>
</dbReference>
<comment type="caution">
    <text evidence="2">The sequence shown here is derived from an EMBL/GenBank/DDBJ whole genome shotgun (WGS) entry which is preliminary data.</text>
</comment>
<dbReference type="Gene3D" id="1.10.10.10">
    <property type="entry name" value="Winged helix-like DNA-binding domain superfamily/Winged helix DNA-binding domain"/>
    <property type="match status" value="1"/>
</dbReference>
<keyword evidence="1" id="KW-0238">DNA-binding</keyword>
<organism evidence="2 3">
    <name type="scientific">Pseudohaliea rubra DSM 19751</name>
    <dbReference type="NCBI Taxonomy" id="1265313"/>
    <lineage>
        <taxon>Bacteria</taxon>
        <taxon>Pseudomonadati</taxon>
        <taxon>Pseudomonadota</taxon>
        <taxon>Gammaproteobacteria</taxon>
        <taxon>Cellvibrionales</taxon>
        <taxon>Halieaceae</taxon>
        <taxon>Pseudohaliea</taxon>
    </lineage>
</organism>
<dbReference type="PROSITE" id="PS01332">
    <property type="entry name" value="HTH_RRF2_1"/>
    <property type="match status" value="1"/>
</dbReference>
<dbReference type="GO" id="GO:0003677">
    <property type="term" value="F:DNA binding"/>
    <property type="evidence" value="ECO:0007669"/>
    <property type="project" value="UniProtKB-KW"/>
</dbReference>
<dbReference type="PANTHER" id="PTHR33221:SF4">
    <property type="entry name" value="HTH-TYPE TRANSCRIPTIONAL REPRESSOR NSRR"/>
    <property type="match status" value="1"/>
</dbReference>
<sequence length="147" mass="16246">MRLTSYTNYSLRILMYCALHRDRLVTIPEVAEAYGISRAHLLKSARHLGQLGYLRTVRGRNGGIALARAPEAIPVGQAVRDLEDTGDFVECFNPARNRCRIAGTCKLTGLLRRGLEGFYRELNGSTLADLVTDETALRDRLALAAIA</sequence>
<name>A0A095VQH4_9GAMM</name>
<dbReference type="GO" id="GO:0005829">
    <property type="term" value="C:cytosol"/>
    <property type="evidence" value="ECO:0007669"/>
    <property type="project" value="TreeGrafter"/>
</dbReference>
<dbReference type="InterPro" id="IPR036390">
    <property type="entry name" value="WH_DNA-bd_sf"/>
</dbReference>
<dbReference type="HOGENOM" id="CLU_107144_2_1_6"/>
<dbReference type="InterPro" id="IPR036388">
    <property type="entry name" value="WH-like_DNA-bd_sf"/>
</dbReference>
<dbReference type="EMBL" id="AUVB01000054">
    <property type="protein sequence ID" value="KGE03595.1"/>
    <property type="molecule type" value="Genomic_DNA"/>
</dbReference>
<gene>
    <name evidence="2" type="ORF">HRUBRA_01974</name>
</gene>
<dbReference type="Proteomes" id="UP000029640">
    <property type="component" value="Unassembled WGS sequence"/>
</dbReference>
<dbReference type="RefSeq" id="WP_035513576.1">
    <property type="nucleotide sequence ID" value="NZ_KN234745.1"/>
</dbReference>
<protein>
    <submittedName>
        <fullName evidence="2">Nitrite-sensitive transcriptional repressor NsrR</fullName>
    </submittedName>
</protein>
<dbReference type="PROSITE" id="PS51197">
    <property type="entry name" value="HTH_RRF2_2"/>
    <property type="match status" value="1"/>
</dbReference>
<dbReference type="InterPro" id="IPR000944">
    <property type="entry name" value="Tscrpt_reg_Rrf2"/>
</dbReference>
<reference evidence="2 3" key="1">
    <citation type="journal article" date="2014" name="Genome Announc.">
        <title>Genome Sequence of Gammaproteobacterial Pseudohaliea rubra Type Strain DSM 19751, Isolated from Coastal Seawater of the Mediterranean Sea.</title>
        <authorList>
            <person name="Spring S."/>
            <person name="Fiebig A."/>
            <person name="Riedel T."/>
            <person name="Goker M."/>
            <person name="Klenk H.P."/>
        </authorList>
    </citation>
    <scope>NUCLEOTIDE SEQUENCE [LARGE SCALE GENOMIC DNA]</scope>
    <source>
        <strain evidence="2 3">DSM 19751</strain>
    </source>
</reference>
<evidence type="ECO:0000313" key="2">
    <source>
        <dbReference type="EMBL" id="KGE03595.1"/>
    </source>
</evidence>
<dbReference type="SUPFAM" id="SSF46785">
    <property type="entry name" value="Winged helix' DNA-binding domain"/>
    <property type="match status" value="1"/>
</dbReference>
<dbReference type="AlphaFoldDB" id="A0A095VQH4"/>
<dbReference type="NCBIfam" id="TIGR00738">
    <property type="entry name" value="rrf2_super"/>
    <property type="match status" value="1"/>
</dbReference>
<dbReference type="Pfam" id="PF02082">
    <property type="entry name" value="Rrf2"/>
    <property type="match status" value="1"/>
</dbReference>
<evidence type="ECO:0000256" key="1">
    <source>
        <dbReference type="ARBA" id="ARBA00023125"/>
    </source>
</evidence>
<keyword evidence="3" id="KW-1185">Reference proteome</keyword>
<dbReference type="InterPro" id="IPR030489">
    <property type="entry name" value="TR_Rrf2-type_CS"/>
</dbReference>
<evidence type="ECO:0000313" key="3">
    <source>
        <dbReference type="Proteomes" id="UP000029640"/>
    </source>
</evidence>
<dbReference type="PANTHER" id="PTHR33221">
    <property type="entry name" value="WINGED HELIX-TURN-HELIX TRANSCRIPTIONAL REGULATOR, RRF2 FAMILY"/>
    <property type="match status" value="1"/>
</dbReference>